<evidence type="ECO:0000256" key="1">
    <source>
        <dbReference type="ARBA" id="ARBA00004123"/>
    </source>
</evidence>
<keyword evidence="4" id="KW-0812">Transmembrane</keyword>
<keyword evidence="4" id="KW-0472">Membrane</keyword>
<dbReference type="InterPro" id="IPR045138">
    <property type="entry name" value="MeCP2/MBD4"/>
</dbReference>
<feature type="transmembrane region" description="Helical" evidence="4">
    <location>
        <begin position="47"/>
        <end position="64"/>
    </location>
</feature>
<dbReference type="SUPFAM" id="SSF48150">
    <property type="entry name" value="DNA-glycosylase"/>
    <property type="match status" value="1"/>
</dbReference>
<dbReference type="Proteomes" id="UP001202328">
    <property type="component" value="Unassembled WGS sequence"/>
</dbReference>
<sequence>MEKNKTPITLTRPSRPPPPPSSPPPRERQRENTENGGKKKKNQRKEVRVKPLVIIIVVILLLSFKNLKGNINPNFETCTPPKQENPKSSSSAACVKNFEDVQKKTIPFPSATHHTLFNHTRQNPVEFHKELAKIRNRRRDCKNEIENSNQLQTKTIPQKEKQKQRRRESVKHQHKCEAYQRNTPDNTWKPPRVIIICMLLDVTSGKQAKKVLPDLFKLCPDAKTSLEVTAEDIEDIISTLGLHDERATMIQRFSLEYLWNDWTHKTDLHGVGKYAADAYAIFCTGKWDQVKP</sequence>
<keyword evidence="4" id="KW-1133">Transmembrane helix</keyword>
<comment type="caution">
    <text evidence="5">The sequence shown here is derived from an EMBL/GenBank/DDBJ whole genome shotgun (WGS) entry which is preliminary data.</text>
</comment>
<dbReference type="PANTHER" id="PTHR15074:SF0">
    <property type="entry name" value="METHYL-CPG-BINDING DOMAIN PROTEIN 4-LIKE PROTEIN"/>
    <property type="match status" value="1"/>
</dbReference>
<dbReference type="InterPro" id="IPR011257">
    <property type="entry name" value="DNA_glycosylase"/>
</dbReference>
<dbReference type="GO" id="GO:0005634">
    <property type="term" value="C:nucleus"/>
    <property type="evidence" value="ECO:0007669"/>
    <property type="project" value="UniProtKB-SubCell"/>
</dbReference>
<dbReference type="Gene3D" id="1.10.340.30">
    <property type="entry name" value="Hypothetical protein, domain 2"/>
    <property type="match status" value="1"/>
</dbReference>
<gene>
    <name evidence="5" type="ORF">MKW98_025008</name>
</gene>
<accession>A0AAD4XNY0</accession>
<evidence type="ECO:0000256" key="4">
    <source>
        <dbReference type="SAM" id="Phobius"/>
    </source>
</evidence>
<dbReference type="EMBL" id="JAJJMB010007077">
    <property type="protein sequence ID" value="KAI3932288.1"/>
    <property type="molecule type" value="Genomic_DNA"/>
</dbReference>
<dbReference type="GO" id="GO:0003824">
    <property type="term" value="F:catalytic activity"/>
    <property type="evidence" value="ECO:0007669"/>
    <property type="project" value="InterPro"/>
</dbReference>
<feature type="compositionally biased region" description="Polar residues" evidence="3">
    <location>
        <begin position="146"/>
        <end position="156"/>
    </location>
</feature>
<feature type="compositionally biased region" description="Pro residues" evidence="3">
    <location>
        <begin position="14"/>
        <end position="24"/>
    </location>
</feature>
<feature type="compositionally biased region" description="Polar residues" evidence="3">
    <location>
        <begin position="1"/>
        <end position="11"/>
    </location>
</feature>
<proteinExistence type="predicted"/>
<evidence type="ECO:0000256" key="2">
    <source>
        <dbReference type="ARBA" id="ARBA00023242"/>
    </source>
</evidence>
<keyword evidence="6" id="KW-1185">Reference proteome</keyword>
<evidence type="ECO:0000313" key="6">
    <source>
        <dbReference type="Proteomes" id="UP001202328"/>
    </source>
</evidence>
<organism evidence="5 6">
    <name type="scientific">Papaver atlanticum</name>
    <dbReference type="NCBI Taxonomy" id="357466"/>
    <lineage>
        <taxon>Eukaryota</taxon>
        <taxon>Viridiplantae</taxon>
        <taxon>Streptophyta</taxon>
        <taxon>Embryophyta</taxon>
        <taxon>Tracheophyta</taxon>
        <taxon>Spermatophyta</taxon>
        <taxon>Magnoliopsida</taxon>
        <taxon>Ranunculales</taxon>
        <taxon>Papaveraceae</taxon>
        <taxon>Papaveroideae</taxon>
        <taxon>Papaver</taxon>
    </lineage>
</organism>
<dbReference type="PANTHER" id="PTHR15074">
    <property type="entry name" value="METHYL-CPG-BINDING PROTEIN"/>
    <property type="match status" value="1"/>
</dbReference>
<name>A0AAD4XNY0_9MAGN</name>
<dbReference type="AlphaFoldDB" id="A0AAD4XNY0"/>
<feature type="compositionally biased region" description="Basic residues" evidence="3">
    <location>
        <begin position="162"/>
        <end position="174"/>
    </location>
</feature>
<feature type="region of interest" description="Disordered" evidence="3">
    <location>
        <begin position="1"/>
        <end position="45"/>
    </location>
</feature>
<evidence type="ECO:0008006" key="7">
    <source>
        <dbReference type="Google" id="ProtNLM"/>
    </source>
</evidence>
<reference evidence="5" key="1">
    <citation type="submission" date="2022-04" db="EMBL/GenBank/DDBJ databases">
        <title>A functionally conserved STORR gene fusion in Papaver species that diverged 16.8 million years ago.</title>
        <authorList>
            <person name="Catania T."/>
        </authorList>
    </citation>
    <scope>NUCLEOTIDE SEQUENCE</scope>
    <source>
        <strain evidence="5">S-188037</strain>
    </source>
</reference>
<feature type="compositionally biased region" description="Basic and acidic residues" evidence="3">
    <location>
        <begin position="25"/>
        <end position="37"/>
    </location>
</feature>
<keyword evidence="2" id="KW-0539">Nucleus</keyword>
<evidence type="ECO:0000256" key="3">
    <source>
        <dbReference type="SAM" id="MobiDB-lite"/>
    </source>
</evidence>
<dbReference type="GO" id="GO:0006281">
    <property type="term" value="P:DNA repair"/>
    <property type="evidence" value="ECO:0007669"/>
    <property type="project" value="InterPro"/>
</dbReference>
<feature type="region of interest" description="Disordered" evidence="3">
    <location>
        <begin position="143"/>
        <end position="183"/>
    </location>
</feature>
<dbReference type="GO" id="GO:0003677">
    <property type="term" value="F:DNA binding"/>
    <property type="evidence" value="ECO:0007669"/>
    <property type="project" value="InterPro"/>
</dbReference>
<comment type="subcellular location">
    <subcellularLocation>
        <location evidence="1">Nucleus</location>
    </subcellularLocation>
</comment>
<protein>
    <recommendedName>
        <fullName evidence="7">HhH-GPD domain-containing protein</fullName>
    </recommendedName>
</protein>
<evidence type="ECO:0000313" key="5">
    <source>
        <dbReference type="EMBL" id="KAI3932288.1"/>
    </source>
</evidence>